<evidence type="ECO:0000313" key="2">
    <source>
        <dbReference type="EMBL" id="MCJ2542758.1"/>
    </source>
</evidence>
<dbReference type="RefSeq" id="WP_244350039.1">
    <property type="nucleotide sequence ID" value="NZ_JAFIRA010000015.1"/>
</dbReference>
<evidence type="ECO:0008006" key="4">
    <source>
        <dbReference type="Google" id="ProtNLM"/>
    </source>
</evidence>
<comment type="caution">
    <text evidence="2">The sequence shown here is derived from an EMBL/GenBank/DDBJ whole genome shotgun (WGS) entry which is preliminary data.</text>
</comment>
<gene>
    <name evidence="2" type="ORF">JX360_07525</name>
</gene>
<evidence type="ECO:0000256" key="1">
    <source>
        <dbReference type="SAM" id="MobiDB-lite"/>
    </source>
</evidence>
<name>A0ABT0CAG1_THEVL</name>
<protein>
    <recommendedName>
        <fullName evidence="4">Lipoprotein</fullName>
    </recommendedName>
</protein>
<keyword evidence="3" id="KW-1185">Reference proteome</keyword>
<feature type="region of interest" description="Disordered" evidence="1">
    <location>
        <begin position="214"/>
        <end position="243"/>
    </location>
</feature>
<reference evidence="2" key="1">
    <citation type="submission" date="2021-02" db="EMBL/GenBank/DDBJ databases">
        <title>The CRISPR/cas machinery reduction and long-range gene transfer in the hot spring cyanobacterium Synechococcus.</title>
        <authorList>
            <person name="Dvorak P."/>
            <person name="Jahodarova E."/>
            <person name="Hasler P."/>
            <person name="Poulickova A."/>
        </authorList>
    </citation>
    <scope>NUCLEOTIDE SEQUENCE</scope>
    <source>
        <strain evidence="2">Rupite</strain>
    </source>
</reference>
<proteinExistence type="predicted"/>
<organism evidence="2 3">
    <name type="scientific">Thermostichus vulcanus str. 'Rupite'</name>
    <dbReference type="NCBI Taxonomy" id="2813851"/>
    <lineage>
        <taxon>Bacteria</taxon>
        <taxon>Bacillati</taxon>
        <taxon>Cyanobacteriota</taxon>
        <taxon>Cyanophyceae</taxon>
        <taxon>Thermostichales</taxon>
        <taxon>Thermostichaceae</taxon>
        <taxon>Thermostichus</taxon>
    </lineage>
</organism>
<dbReference type="Proteomes" id="UP000830835">
    <property type="component" value="Unassembled WGS sequence"/>
</dbReference>
<dbReference type="PROSITE" id="PS51257">
    <property type="entry name" value="PROKAR_LIPOPROTEIN"/>
    <property type="match status" value="1"/>
</dbReference>
<sequence length="243" mass="25216">MSTSKVSGGHPGSLTQKGRQLFSGLLASTLVLAGCGGGGGGTVPPPLVNVCQQAFNPQLFASIGLQRQGDSRSGTLGPNSLLEFYFDGAGNLQNARTNPPPAGTFTFFSDAFLYFPSAANVTGVTIRLTSPVFDPLLQIGGFDSNRTLDRDLIFVNDDAAPGNFTISELTIPVRQDRCYLVQVQSYWAQNASPTAGPGSPGRGAFTLQVVSETFAAPPPRPQQQQKPPSEAGGGGDRGGGIGI</sequence>
<evidence type="ECO:0000313" key="3">
    <source>
        <dbReference type="Proteomes" id="UP000830835"/>
    </source>
</evidence>
<feature type="compositionally biased region" description="Gly residues" evidence="1">
    <location>
        <begin position="231"/>
        <end position="243"/>
    </location>
</feature>
<accession>A0ABT0CAG1</accession>
<dbReference type="EMBL" id="JAFIRA010000015">
    <property type="protein sequence ID" value="MCJ2542758.1"/>
    <property type="molecule type" value="Genomic_DNA"/>
</dbReference>